<evidence type="ECO:0000313" key="1">
    <source>
        <dbReference type="EMBL" id="KAJ7347413.1"/>
    </source>
</evidence>
<accession>A0AAD7A198</accession>
<keyword evidence="2" id="KW-1185">Reference proteome</keyword>
<dbReference type="AlphaFoldDB" id="A0AAD7A198"/>
<protein>
    <submittedName>
        <fullName evidence="1">Uncharacterized protein</fullName>
    </submittedName>
</protein>
<organism evidence="1 2">
    <name type="scientific">Mycena albidolilacea</name>
    <dbReference type="NCBI Taxonomy" id="1033008"/>
    <lineage>
        <taxon>Eukaryota</taxon>
        <taxon>Fungi</taxon>
        <taxon>Dikarya</taxon>
        <taxon>Basidiomycota</taxon>
        <taxon>Agaricomycotina</taxon>
        <taxon>Agaricomycetes</taxon>
        <taxon>Agaricomycetidae</taxon>
        <taxon>Agaricales</taxon>
        <taxon>Marasmiineae</taxon>
        <taxon>Mycenaceae</taxon>
        <taxon>Mycena</taxon>
    </lineage>
</organism>
<proteinExistence type="predicted"/>
<name>A0AAD7A198_9AGAR</name>
<evidence type="ECO:0000313" key="2">
    <source>
        <dbReference type="Proteomes" id="UP001218218"/>
    </source>
</evidence>
<gene>
    <name evidence="1" type="ORF">DFH08DRAFT_960746</name>
</gene>
<comment type="caution">
    <text evidence="1">The sequence shown here is derived from an EMBL/GenBank/DDBJ whole genome shotgun (WGS) entry which is preliminary data.</text>
</comment>
<dbReference type="EMBL" id="JARIHO010000019">
    <property type="protein sequence ID" value="KAJ7347413.1"/>
    <property type="molecule type" value="Genomic_DNA"/>
</dbReference>
<sequence>MRHVEETCDPQLDHALSEVASALVTSLGLDPNTASVADMDHRNARFRCDGRVAYDACGKYNKDIKVFTWRGCITHAIETHYYGSQEETPSYRTLDADYYHKVGTVSFVVIPAPRRRIPGPVQLRLAQSRLDVLGVRALHEIRLCTADLPSRQRPHVEPHPGTSDVLFAPGVLCWKYGCHGSARDTIGVVSLARVE</sequence>
<dbReference type="Proteomes" id="UP001218218">
    <property type="component" value="Unassembled WGS sequence"/>
</dbReference>
<reference evidence="1" key="1">
    <citation type="submission" date="2023-03" db="EMBL/GenBank/DDBJ databases">
        <title>Massive genome expansion in bonnet fungi (Mycena s.s.) driven by repeated elements and novel gene families across ecological guilds.</title>
        <authorList>
            <consortium name="Lawrence Berkeley National Laboratory"/>
            <person name="Harder C.B."/>
            <person name="Miyauchi S."/>
            <person name="Viragh M."/>
            <person name="Kuo A."/>
            <person name="Thoen E."/>
            <person name="Andreopoulos B."/>
            <person name="Lu D."/>
            <person name="Skrede I."/>
            <person name="Drula E."/>
            <person name="Henrissat B."/>
            <person name="Morin E."/>
            <person name="Kohler A."/>
            <person name="Barry K."/>
            <person name="LaButti K."/>
            <person name="Morin E."/>
            <person name="Salamov A."/>
            <person name="Lipzen A."/>
            <person name="Mereny Z."/>
            <person name="Hegedus B."/>
            <person name="Baldrian P."/>
            <person name="Stursova M."/>
            <person name="Weitz H."/>
            <person name="Taylor A."/>
            <person name="Grigoriev I.V."/>
            <person name="Nagy L.G."/>
            <person name="Martin F."/>
            <person name="Kauserud H."/>
        </authorList>
    </citation>
    <scope>NUCLEOTIDE SEQUENCE</scope>
    <source>
        <strain evidence="1">CBHHK002</strain>
    </source>
</reference>